<evidence type="ECO:0000259" key="2">
    <source>
        <dbReference type="Pfam" id="PF12770"/>
    </source>
</evidence>
<keyword evidence="4" id="KW-1185">Reference proteome</keyword>
<dbReference type="InterPro" id="IPR024983">
    <property type="entry name" value="CHAT_dom"/>
</dbReference>
<evidence type="ECO:0000313" key="4">
    <source>
        <dbReference type="Proteomes" id="UP000249375"/>
    </source>
</evidence>
<reference evidence="3 4" key="1">
    <citation type="submission" date="2018-11" db="EMBL/GenBank/DDBJ databases">
        <authorList>
            <person name="Na S.W."/>
            <person name="Baik M."/>
        </authorList>
    </citation>
    <scope>NUCLEOTIDE SEQUENCE [LARGE SCALE GENOMIC DNA]</scope>
    <source>
        <strain evidence="3 4">E39</strain>
    </source>
</reference>
<feature type="domain" description="CHAT" evidence="2">
    <location>
        <begin position="833"/>
        <end position="1169"/>
    </location>
</feature>
<keyword evidence="1" id="KW-0732">Signal</keyword>
<dbReference type="Proteomes" id="UP000249375">
    <property type="component" value="Chromosome"/>
</dbReference>
<feature type="chain" id="PRO_5024340202" evidence="1">
    <location>
        <begin position="24"/>
        <end position="1174"/>
    </location>
</feature>
<dbReference type="Pfam" id="PF12770">
    <property type="entry name" value="CHAT"/>
    <property type="match status" value="1"/>
</dbReference>
<dbReference type="PANTHER" id="PTHR10098:SF108">
    <property type="entry name" value="TETRATRICOPEPTIDE REPEAT PROTEIN 28"/>
    <property type="match status" value="1"/>
</dbReference>
<organism evidence="3 4">
    <name type="scientific">Pseudoprevotella muciniphila</name>
    <dbReference type="NCBI Taxonomy" id="2133944"/>
    <lineage>
        <taxon>Bacteria</taxon>
        <taxon>Pseudomonadati</taxon>
        <taxon>Bacteroidota</taxon>
        <taxon>Bacteroidia</taxon>
        <taxon>Bacteroidales</taxon>
        <taxon>Prevotellaceae</taxon>
        <taxon>Pseudoprevotella</taxon>
    </lineage>
</organism>
<evidence type="ECO:0000313" key="3">
    <source>
        <dbReference type="EMBL" id="QFQ11878.1"/>
    </source>
</evidence>
<dbReference type="OrthoDB" id="9771112at2"/>
<dbReference type="AlphaFoldDB" id="A0A5P8E4P9"/>
<name>A0A5P8E4P9_9BACT</name>
<protein>
    <submittedName>
        <fullName evidence="3">CHAT domain-containing protein</fullName>
    </submittedName>
</protein>
<sequence>MKHLKTAIPFILSLLCSFLESYAQTIKENSTINTINKKDDYSIIDSLNGQDYIAFNNSDSVLCVIRRNKESLSLESLFPEYKEIKIIANSEGRYLLCRKTDKSSYIYDYKLKKEYPTIYHNERKHYDSLVYLGLRTKEPIFHDYQSDMFGLNGFYAGLNAEESGLNTDSLYNDKVSIYNEYIGKVFVPLAEIPIGHFVCFDLDNYTETLNYQIPINNSENSDSINETSFYISIPKLNNLDNIKENILYWIADCYAVSKGEYFICDIRNIKDEKSLIESIINYFNNNLTSNESIHETFLVCPLYKSNEYASFFIEYSRHSEAEGDVECAFAATFDIRQGIRLTLSDIVNEEGKEYIYNYLRDHYYRDLNISFFRMPVAIDKEGLKFFMGERESSFEVVTSILNSVNNYGLEDYIDALKTPFIPYQNIESYLRINISDTCKTITDHLNYCFKPLENIVNSFNPHKTQHKIDTYSRFIDDTYFENINNSYNRHYAKSIQNEKPELSANIYERLLEEFQTTAADNSIRNNYYYSVFLTANNYYKKEEYDKADSICNYLLNEMPINTTRPLSTNYSFYILFNKIISEPNLQNFNPNTSIYDYSTDEGFNVHIDALILLSKIRKKQNDSKGEREYAIISTDLIIPYLQSKIFSISRELRTGLWQHYRNWLLFDLVEIAVHSRENQITSSAYGALLFGKGLLLNSEVSLMKHILNGTNEEAKILLSEYNKIKADIEKYRRIGRLDKCNELSYQLNDIHKSLTYNVDYSNYIEKQKVSLNQVDSCLHNDEIAIEFTDLPNKQDTTYYAFVLCPNDTTPKIVKLCSNGDLRNTSKNDISNGNLYNVIWGNLEDYLTATKTIFFSPSGILNTLPIESAIDIYTNQRVNSIYNIYRLSSTREIAVARDTAFNHQSGDYHYGLLVGGLNYDNDRYNTKQKSFTEDNNEPLFREGLKINKVDYLPATKKEIECIEPLMYHIENVKKVGVLTNDKGTEPAFKYYSQYPISLLHIATHGFYINDDNYSRLDKNNYFSIIGRNYRDIEEKGLIRSGLVFAGVNKVLKNNKKISSNNDGILTAMEISSLDLHGVDLAILSACQTGTGIISNDGVIGIQRGFKKAGVNSILMSLWSVNDESTSIFMTKFYEALAKYNDKQQALNEAQNYLIVNTKYKDPHYWAAFVLLDGIR</sequence>
<evidence type="ECO:0000256" key="1">
    <source>
        <dbReference type="SAM" id="SignalP"/>
    </source>
</evidence>
<dbReference type="PANTHER" id="PTHR10098">
    <property type="entry name" value="RAPSYN-RELATED"/>
    <property type="match status" value="1"/>
</dbReference>
<proteinExistence type="predicted"/>
<dbReference type="KEGG" id="alq:C7Y71_001920"/>
<feature type="signal peptide" evidence="1">
    <location>
        <begin position="1"/>
        <end position="23"/>
    </location>
</feature>
<gene>
    <name evidence="3" type="ORF">C7Y71_001920</name>
</gene>
<dbReference type="RefSeq" id="WP_111897747.1">
    <property type="nucleotide sequence ID" value="NZ_CP033459.1"/>
</dbReference>
<dbReference type="EMBL" id="CP033459">
    <property type="protein sequence ID" value="QFQ11878.1"/>
    <property type="molecule type" value="Genomic_DNA"/>
</dbReference>
<accession>A0A5P8E4P9</accession>